<dbReference type="Proteomes" id="UP000887013">
    <property type="component" value="Unassembled WGS sequence"/>
</dbReference>
<comment type="caution">
    <text evidence="1">The sequence shown here is derived from an EMBL/GenBank/DDBJ whole genome shotgun (WGS) entry which is preliminary data.</text>
</comment>
<accession>A0A8X6QN93</accession>
<sequence length="96" mass="11466">MTGDVVYSLYRSLDRRLLLLVENSADLRWIANWWKFRCPGCFSGPRFIDPRESSYWSLRVSTFEVLCNSLFLFPDPWVLTRHGFVLFALWKELSRD</sequence>
<organism evidence="1 2">
    <name type="scientific">Nephila pilipes</name>
    <name type="common">Giant wood spider</name>
    <name type="synonym">Nephila maculata</name>
    <dbReference type="NCBI Taxonomy" id="299642"/>
    <lineage>
        <taxon>Eukaryota</taxon>
        <taxon>Metazoa</taxon>
        <taxon>Ecdysozoa</taxon>
        <taxon>Arthropoda</taxon>
        <taxon>Chelicerata</taxon>
        <taxon>Arachnida</taxon>
        <taxon>Araneae</taxon>
        <taxon>Araneomorphae</taxon>
        <taxon>Entelegynae</taxon>
        <taxon>Araneoidea</taxon>
        <taxon>Nephilidae</taxon>
        <taxon>Nephila</taxon>
    </lineage>
</organism>
<protein>
    <submittedName>
        <fullName evidence="1">Uncharacterized protein</fullName>
    </submittedName>
</protein>
<keyword evidence="2" id="KW-1185">Reference proteome</keyword>
<reference evidence="1" key="1">
    <citation type="submission" date="2020-08" db="EMBL/GenBank/DDBJ databases">
        <title>Multicomponent nature underlies the extraordinary mechanical properties of spider dragline silk.</title>
        <authorList>
            <person name="Kono N."/>
            <person name="Nakamura H."/>
            <person name="Mori M."/>
            <person name="Yoshida Y."/>
            <person name="Ohtoshi R."/>
            <person name="Malay A.D."/>
            <person name="Moran D.A.P."/>
            <person name="Tomita M."/>
            <person name="Numata K."/>
            <person name="Arakawa K."/>
        </authorList>
    </citation>
    <scope>NUCLEOTIDE SEQUENCE</scope>
</reference>
<dbReference type="AlphaFoldDB" id="A0A8X6QN93"/>
<gene>
    <name evidence="1" type="ORF">NPIL_19331</name>
</gene>
<evidence type="ECO:0000313" key="1">
    <source>
        <dbReference type="EMBL" id="GFU23563.1"/>
    </source>
</evidence>
<dbReference type="EMBL" id="BMAW01081254">
    <property type="protein sequence ID" value="GFU23563.1"/>
    <property type="molecule type" value="Genomic_DNA"/>
</dbReference>
<evidence type="ECO:0000313" key="2">
    <source>
        <dbReference type="Proteomes" id="UP000887013"/>
    </source>
</evidence>
<proteinExistence type="predicted"/>
<name>A0A8X6QN93_NEPPI</name>